<comment type="similarity">
    <text evidence="1">Belongs to the FAH family.</text>
</comment>
<reference evidence="4 5" key="1">
    <citation type="submission" date="2016-06" db="EMBL/GenBank/DDBJ databases">
        <title>Three novel species with peptidoglycan cell walls form the new genus Lacunisphaera gen. nov. in the family Opitutaceae of the verrucomicrobial subdivision 4.</title>
        <authorList>
            <person name="Rast P."/>
            <person name="Gloeckner I."/>
            <person name="Jogler M."/>
            <person name="Boedeker C."/>
            <person name="Jeske O."/>
            <person name="Wiegand S."/>
            <person name="Reinhardt R."/>
            <person name="Schumann P."/>
            <person name="Rohde M."/>
            <person name="Spring S."/>
            <person name="Gloeckner F.O."/>
            <person name="Jogler C."/>
        </authorList>
    </citation>
    <scope>NUCLEOTIDE SEQUENCE [LARGE SCALE GENOMIC DNA]</scope>
    <source>
        <strain evidence="4 5">IG16b</strain>
    </source>
</reference>
<dbReference type="GO" id="GO:0046872">
    <property type="term" value="F:metal ion binding"/>
    <property type="evidence" value="ECO:0007669"/>
    <property type="project" value="UniProtKB-KW"/>
</dbReference>
<dbReference type="InterPro" id="IPR011234">
    <property type="entry name" value="Fumarylacetoacetase-like_C"/>
</dbReference>
<dbReference type="Gene3D" id="3.90.850.10">
    <property type="entry name" value="Fumarylacetoacetase-like, C-terminal domain"/>
    <property type="match status" value="1"/>
</dbReference>
<evidence type="ECO:0000313" key="5">
    <source>
        <dbReference type="Proteomes" id="UP000095228"/>
    </source>
</evidence>
<feature type="domain" description="Fumarylacetoacetase-like C-terminal" evidence="3">
    <location>
        <begin position="56"/>
        <end position="264"/>
    </location>
</feature>
<evidence type="ECO:0000313" key="4">
    <source>
        <dbReference type="EMBL" id="AOS44284.1"/>
    </source>
</evidence>
<dbReference type="SUPFAM" id="SSF56529">
    <property type="entry name" value="FAH"/>
    <property type="match status" value="1"/>
</dbReference>
<evidence type="ECO:0000256" key="1">
    <source>
        <dbReference type="ARBA" id="ARBA00010211"/>
    </source>
</evidence>
<name>A0A1D8ATQ3_9BACT</name>
<evidence type="ECO:0000259" key="3">
    <source>
        <dbReference type="Pfam" id="PF01557"/>
    </source>
</evidence>
<dbReference type="InterPro" id="IPR051121">
    <property type="entry name" value="FAH"/>
</dbReference>
<dbReference type="PATRIC" id="fig|1838286.3.peg.1355"/>
<dbReference type="PANTHER" id="PTHR42796">
    <property type="entry name" value="FUMARYLACETOACETATE HYDROLASE DOMAIN-CONTAINING PROTEIN 2A-RELATED"/>
    <property type="match status" value="1"/>
</dbReference>
<accession>A0A1D8ATQ3</accession>
<organism evidence="4 5">
    <name type="scientific">Lacunisphaera limnophila</name>
    <dbReference type="NCBI Taxonomy" id="1838286"/>
    <lineage>
        <taxon>Bacteria</taxon>
        <taxon>Pseudomonadati</taxon>
        <taxon>Verrucomicrobiota</taxon>
        <taxon>Opitutia</taxon>
        <taxon>Opitutales</taxon>
        <taxon>Opitutaceae</taxon>
        <taxon>Lacunisphaera</taxon>
    </lineage>
</organism>
<sequence>MKIIRYLDSAGRAHYGSEQPDGSALRLEGDIYAGPRVTTDRADVRKLLAPVVPAQILCIGLNYRQHAEETKAKIPERPILFVKGINTLQHPGDPILIPQHLRSDEVDYECELAVVIGKACKNVTRATALDYVLGYTCANDVSARDHQIKLGGGQWCRGKFFDTFAPLGPRLVTTDEIPNPNALAISTTLSGVRVQGSNTADMIFDVPAIIEYLSGSTTLVPGTVILTGTPQGVGMATKPLPRWLRPGDSVTIEIEQIGALTNPVALEPV</sequence>
<dbReference type="GO" id="GO:0050385">
    <property type="term" value="F:ureidoglycolate lyase activity"/>
    <property type="evidence" value="ECO:0007669"/>
    <property type="project" value="UniProtKB-EC"/>
</dbReference>
<protein>
    <submittedName>
        <fullName evidence="4">Ureidoglycolate lyase</fullName>
        <ecNumber evidence="4">4.3.2.3</ecNumber>
    </submittedName>
</protein>
<dbReference type="KEGG" id="obg:Verru16b_01345"/>
<dbReference type="Proteomes" id="UP000095228">
    <property type="component" value="Chromosome"/>
</dbReference>
<dbReference type="AlphaFoldDB" id="A0A1D8ATQ3"/>
<keyword evidence="4" id="KW-0456">Lyase</keyword>
<dbReference type="GO" id="GO:0019752">
    <property type="term" value="P:carboxylic acid metabolic process"/>
    <property type="evidence" value="ECO:0007669"/>
    <property type="project" value="UniProtKB-ARBA"/>
</dbReference>
<gene>
    <name evidence="4" type="ORF">Verru16b_01345</name>
</gene>
<evidence type="ECO:0000256" key="2">
    <source>
        <dbReference type="ARBA" id="ARBA00022723"/>
    </source>
</evidence>
<dbReference type="EMBL" id="CP016094">
    <property type="protein sequence ID" value="AOS44284.1"/>
    <property type="molecule type" value="Genomic_DNA"/>
</dbReference>
<dbReference type="OrthoDB" id="9805307at2"/>
<dbReference type="RefSeq" id="WP_069961547.1">
    <property type="nucleotide sequence ID" value="NZ_CP016094.1"/>
</dbReference>
<dbReference type="EC" id="4.3.2.3" evidence="4"/>
<dbReference type="GO" id="GO:0016853">
    <property type="term" value="F:isomerase activity"/>
    <property type="evidence" value="ECO:0007669"/>
    <property type="project" value="UniProtKB-ARBA"/>
</dbReference>
<dbReference type="Pfam" id="PF01557">
    <property type="entry name" value="FAA_hydrolase"/>
    <property type="match status" value="1"/>
</dbReference>
<keyword evidence="2" id="KW-0479">Metal-binding</keyword>
<dbReference type="InterPro" id="IPR036663">
    <property type="entry name" value="Fumarylacetoacetase_C_sf"/>
</dbReference>
<keyword evidence="5" id="KW-1185">Reference proteome</keyword>
<dbReference type="FunFam" id="3.90.850.10:FF:000002">
    <property type="entry name" value="2-hydroxyhepta-2,4-diene-1,7-dioate isomerase"/>
    <property type="match status" value="1"/>
</dbReference>
<dbReference type="PANTHER" id="PTHR42796:SF4">
    <property type="entry name" value="FUMARYLACETOACETATE HYDROLASE DOMAIN-CONTAINING PROTEIN 2A"/>
    <property type="match status" value="1"/>
</dbReference>
<dbReference type="STRING" id="1838286.Verru16b_01345"/>
<proteinExistence type="inferred from homology"/>